<dbReference type="EMBL" id="JAKLMC020000007">
    <property type="protein sequence ID" value="KAK5955371.1"/>
    <property type="molecule type" value="Genomic_DNA"/>
</dbReference>
<proteinExistence type="predicted"/>
<evidence type="ECO:0008006" key="3">
    <source>
        <dbReference type="Google" id="ProtNLM"/>
    </source>
</evidence>
<keyword evidence="2" id="KW-1185">Reference proteome</keyword>
<evidence type="ECO:0000313" key="2">
    <source>
        <dbReference type="Proteomes" id="UP001316803"/>
    </source>
</evidence>
<organism evidence="1 2">
    <name type="scientific">Knufia fluminis</name>
    <dbReference type="NCBI Taxonomy" id="191047"/>
    <lineage>
        <taxon>Eukaryota</taxon>
        <taxon>Fungi</taxon>
        <taxon>Dikarya</taxon>
        <taxon>Ascomycota</taxon>
        <taxon>Pezizomycotina</taxon>
        <taxon>Eurotiomycetes</taxon>
        <taxon>Chaetothyriomycetidae</taxon>
        <taxon>Chaetothyriales</taxon>
        <taxon>Trichomeriaceae</taxon>
        <taxon>Knufia</taxon>
    </lineage>
</organism>
<sequence>MSIVLMSTQTIDTQQRSPFYDLPVELQQHIVRFCLGGWKATLEKHEKADRRSTARIWSSCVYDALMLSLTCKHFHRLVQDIQADPKLFSGELDLIEVNGDLSDLLGYSTNAYELSPSRPRPPYRTQVFVKDFPYREQEDPDWKLTRASYHREIRQLIIENVHSMAIYFDEIDANIPWAVFGNLRHLTLYWPFTVFDLEDGNPDHILCAQTNEDLLAMLESARDYKDILLYSEFTNMLRKLEEPVPGHISVTLKLEAPHNHYTLEELQGEDGHELNRSADYYNMKITCSYGESGLKLLSTKCDGQRMVPGSWDEVRKLVQYRKSLKLTRIAIRLGGAV</sequence>
<comment type="caution">
    <text evidence="1">The sequence shown here is derived from an EMBL/GenBank/DDBJ whole genome shotgun (WGS) entry which is preliminary data.</text>
</comment>
<accession>A0AAN8I970</accession>
<gene>
    <name evidence="1" type="ORF">OHC33_004054</name>
</gene>
<dbReference type="Proteomes" id="UP001316803">
    <property type="component" value="Unassembled WGS sequence"/>
</dbReference>
<name>A0AAN8I970_9EURO</name>
<reference evidence="1 2" key="1">
    <citation type="submission" date="2022-12" db="EMBL/GenBank/DDBJ databases">
        <title>Genomic features and morphological characterization of a novel Knufia sp. strain isolated from spacecraft assembly facility.</title>
        <authorList>
            <person name="Teixeira M."/>
            <person name="Chander A.M."/>
            <person name="Stajich J.E."/>
            <person name="Venkateswaran K."/>
        </authorList>
    </citation>
    <scope>NUCLEOTIDE SEQUENCE [LARGE SCALE GENOMIC DNA]</scope>
    <source>
        <strain evidence="1 2">FJI-L2-BK-P2</strain>
    </source>
</reference>
<evidence type="ECO:0000313" key="1">
    <source>
        <dbReference type="EMBL" id="KAK5955371.1"/>
    </source>
</evidence>
<dbReference type="AlphaFoldDB" id="A0AAN8I970"/>
<protein>
    <recommendedName>
        <fullName evidence="3">F-box domain-containing protein</fullName>
    </recommendedName>
</protein>